<evidence type="ECO:0000313" key="1">
    <source>
        <dbReference type="EMBL" id="TGK01304.1"/>
    </source>
</evidence>
<organism evidence="1 4">
    <name type="scientific">Leptospira langatensis</name>
    <dbReference type="NCBI Taxonomy" id="2484983"/>
    <lineage>
        <taxon>Bacteria</taxon>
        <taxon>Pseudomonadati</taxon>
        <taxon>Spirochaetota</taxon>
        <taxon>Spirochaetia</taxon>
        <taxon>Leptospirales</taxon>
        <taxon>Leptospiraceae</taxon>
        <taxon>Leptospira</taxon>
    </lineage>
</organism>
<dbReference type="OrthoDB" id="332297at2"/>
<proteinExistence type="predicted"/>
<sequence length="197" mass="23183">MKLINNIYILSTILLFIVNCRMRPYWHEVPSPVKDSENNFLYLYLPSEFEDGVEKIQINEYIISILQEETNSFLKRRILINPSRELNTFTLWLGDLHKRFPTGCEIVIPVSKGKHLYQINVSTYSFVFKTALVADVDLDVSKSIWMDFYSSEKVANPTNDPRYGDGNLLKNRIKLRYSIENSFKESRHLKCDLRQSY</sequence>
<reference evidence="2" key="1">
    <citation type="submission" date="2018-10" db="EMBL/GenBank/DDBJ databases">
        <authorList>
            <person name="Vincent A.T."/>
            <person name="Schiettekatte O."/>
            <person name="Bourhy P."/>
            <person name="Veyrier F.J."/>
            <person name="Picardeau M."/>
        </authorList>
    </citation>
    <scope>NUCLEOTIDE SEQUENCE</scope>
    <source>
        <strain evidence="2">201702690</strain>
    </source>
</reference>
<dbReference type="AlphaFoldDB" id="A0A5F1ZUY5"/>
<dbReference type="Proteomes" id="UP000297946">
    <property type="component" value="Unassembled WGS sequence"/>
</dbReference>
<dbReference type="RefSeq" id="WP_135645077.1">
    <property type="nucleotide sequence ID" value="NZ_RQER01000006.1"/>
</dbReference>
<keyword evidence="3" id="KW-1185">Reference proteome</keyword>
<reference evidence="1 4" key="2">
    <citation type="journal article" date="2019" name="PLoS Negl. Trop. Dis.">
        <title>Revisiting the worldwide diversity of Leptospira species in the environment.</title>
        <authorList>
            <person name="Vincent A.T."/>
            <person name="Schiettekatte O."/>
            <person name="Bourhy P."/>
            <person name="Veyrier F.J."/>
            <person name="Picardeau M."/>
        </authorList>
    </citation>
    <scope>NUCLEOTIDE SEQUENCE [LARGE SCALE GENOMIC DNA]</scope>
    <source>
        <strain evidence="2">201702690</strain>
        <strain evidence="1 4">SSW18</strain>
    </source>
</reference>
<dbReference type="Proteomes" id="UP000297273">
    <property type="component" value="Unassembled WGS sequence"/>
</dbReference>
<evidence type="ECO:0000313" key="3">
    <source>
        <dbReference type="Proteomes" id="UP000297273"/>
    </source>
</evidence>
<gene>
    <name evidence="1" type="ORF">EHO57_10235</name>
    <name evidence="2" type="ORF">EHQ53_08635</name>
</gene>
<name>A0A5F1ZUY5_9LEPT</name>
<accession>A0A5F1ZUY5</accession>
<comment type="caution">
    <text evidence="1">The sequence shown here is derived from an EMBL/GenBank/DDBJ whole genome shotgun (WGS) entry which is preliminary data.</text>
</comment>
<evidence type="ECO:0000313" key="2">
    <source>
        <dbReference type="EMBL" id="TGL42244.1"/>
    </source>
</evidence>
<evidence type="ECO:0000313" key="4">
    <source>
        <dbReference type="Proteomes" id="UP000297946"/>
    </source>
</evidence>
<protein>
    <submittedName>
        <fullName evidence="1">Uncharacterized protein</fullName>
    </submittedName>
</protein>
<dbReference type="EMBL" id="RQGC01000004">
    <property type="protein sequence ID" value="TGL42244.1"/>
    <property type="molecule type" value="Genomic_DNA"/>
</dbReference>
<dbReference type="EMBL" id="RQER01000006">
    <property type="protein sequence ID" value="TGK01304.1"/>
    <property type="molecule type" value="Genomic_DNA"/>
</dbReference>